<organism evidence="1 2">
    <name type="scientific">Pedobacter metabolipauper</name>
    <dbReference type="NCBI Taxonomy" id="425513"/>
    <lineage>
        <taxon>Bacteria</taxon>
        <taxon>Pseudomonadati</taxon>
        <taxon>Bacteroidota</taxon>
        <taxon>Sphingobacteriia</taxon>
        <taxon>Sphingobacteriales</taxon>
        <taxon>Sphingobacteriaceae</taxon>
        <taxon>Pedobacter</taxon>
    </lineage>
</organism>
<sequence>MTSREYIKSKMSALVKDIKTLKASYSFHELSSTHSVEVIPNEIYHSNDVLKAWELNFIIGFIQKFPNESLCILTDDAILPIGHIEFSILGKDFKEASDNYSANQELVSLVFDNQFYDTLKEIFVTHSPVILEQMSYNQKIIDVNTLPSAYNILENIIIEKASSFKEFENENLDCENIYTLAA</sequence>
<protein>
    <submittedName>
        <fullName evidence="1">Uncharacterized protein</fullName>
    </submittedName>
</protein>
<dbReference type="AlphaFoldDB" id="A0A4R6SRJ7"/>
<accession>A0A4R6SRJ7</accession>
<dbReference type="RefSeq" id="WP_133578408.1">
    <property type="nucleotide sequence ID" value="NZ_SNYC01000010.1"/>
</dbReference>
<dbReference type="EMBL" id="SNYC01000010">
    <property type="protein sequence ID" value="TDQ06242.1"/>
    <property type="molecule type" value="Genomic_DNA"/>
</dbReference>
<comment type="caution">
    <text evidence="1">The sequence shown here is derived from an EMBL/GenBank/DDBJ whole genome shotgun (WGS) entry which is preliminary data.</text>
</comment>
<evidence type="ECO:0000313" key="2">
    <source>
        <dbReference type="Proteomes" id="UP000295620"/>
    </source>
</evidence>
<gene>
    <name evidence="1" type="ORF">ATK78_4623</name>
</gene>
<proteinExistence type="predicted"/>
<keyword evidence="2" id="KW-1185">Reference proteome</keyword>
<dbReference type="Proteomes" id="UP000295620">
    <property type="component" value="Unassembled WGS sequence"/>
</dbReference>
<name>A0A4R6SRJ7_9SPHI</name>
<evidence type="ECO:0000313" key="1">
    <source>
        <dbReference type="EMBL" id="TDQ06242.1"/>
    </source>
</evidence>
<reference evidence="1 2" key="1">
    <citation type="submission" date="2019-03" db="EMBL/GenBank/DDBJ databases">
        <title>Genomic Encyclopedia of Archaeal and Bacterial Type Strains, Phase II (KMG-II): from individual species to whole genera.</title>
        <authorList>
            <person name="Goeker M."/>
        </authorList>
    </citation>
    <scope>NUCLEOTIDE SEQUENCE [LARGE SCALE GENOMIC DNA]</scope>
    <source>
        <strain evidence="1 2">DSM 19035</strain>
    </source>
</reference>
<dbReference type="OrthoDB" id="1376336at2"/>